<dbReference type="Gene3D" id="1.10.10.10">
    <property type="entry name" value="Winged helix-like DNA-binding domain superfamily/Winged helix DNA-binding domain"/>
    <property type="match status" value="1"/>
</dbReference>
<dbReference type="SMART" id="SM00347">
    <property type="entry name" value="HTH_MARR"/>
    <property type="match status" value="1"/>
</dbReference>
<dbReference type="OrthoDB" id="3216907at2"/>
<dbReference type="PANTHER" id="PTHR33164">
    <property type="entry name" value="TRANSCRIPTIONAL REGULATOR, MARR FAMILY"/>
    <property type="match status" value="1"/>
</dbReference>
<dbReference type="Proteomes" id="UP000198318">
    <property type="component" value="Unassembled WGS sequence"/>
</dbReference>
<evidence type="ECO:0000313" key="2">
    <source>
        <dbReference type="EMBL" id="SNT37219.1"/>
    </source>
</evidence>
<proteinExistence type="predicted"/>
<dbReference type="AlphaFoldDB" id="A0A239M5U8"/>
<reference evidence="2 3" key="1">
    <citation type="submission" date="2017-06" db="EMBL/GenBank/DDBJ databases">
        <authorList>
            <person name="Kim H.J."/>
            <person name="Triplett B.A."/>
        </authorList>
    </citation>
    <scope>NUCLEOTIDE SEQUENCE [LARGE SCALE GENOMIC DNA]</scope>
    <source>
        <strain evidence="2 3">DSM 44715</strain>
    </source>
</reference>
<dbReference type="PRINTS" id="PR00598">
    <property type="entry name" value="HTHMARR"/>
</dbReference>
<dbReference type="Pfam" id="PF12802">
    <property type="entry name" value="MarR_2"/>
    <property type="match status" value="1"/>
</dbReference>
<dbReference type="InterPro" id="IPR036388">
    <property type="entry name" value="WH-like_DNA-bd_sf"/>
</dbReference>
<dbReference type="InterPro" id="IPR000835">
    <property type="entry name" value="HTH_MarR-typ"/>
</dbReference>
<name>A0A239M5U8_9ACTN</name>
<sequence length="150" mass="16359">MTIPGAGGLGMADALVRLSHLVQHVFADVARDHGLTSQQLQLVCMLLREPLGMTDLSRLMHLERSSMTGLVDRVQKRGLATRVADPADRRAWRVALTEDGAALADRAHDDVVARLDSMVGRLERDDRERLASTVALILAENGFARPIAVT</sequence>
<dbReference type="GO" id="GO:0006950">
    <property type="term" value="P:response to stress"/>
    <property type="evidence" value="ECO:0007669"/>
    <property type="project" value="TreeGrafter"/>
</dbReference>
<dbReference type="SUPFAM" id="SSF46785">
    <property type="entry name" value="Winged helix' DNA-binding domain"/>
    <property type="match status" value="1"/>
</dbReference>
<organism evidence="2 3">
    <name type="scientific">Actinomadura meyerae</name>
    <dbReference type="NCBI Taxonomy" id="240840"/>
    <lineage>
        <taxon>Bacteria</taxon>
        <taxon>Bacillati</taxon>
        <taxon>Actinomycetota</taxon>
        <taxon>Actinomycetes</taxon>
        <taxon>Streptosporangiales</taxon>
        <taxon>Thermomonosporaceae</taxon>
        <taxon>Actinomadura</taxon>
    </lineage>
</organism>
<accession>A0A239M5U8</accession>
<dbReference type="PANTHER" id="PTHR33164:SF43">
    <property type="entry name" value="HTH-TYPE TRANSCRIPTIONAL REPRESSOR YETL"/>
    <property type="match status" value="1"/>
</dbReference>
<dbReference type="EMBL" id="FZOR01000025">
    <property type="protein sequence ID" value="SNT37219.1"/>
    <property type="molecule type" value="Genomic_DNA"/>
</dbReference>
<dbReference type="InterPro" id="IPR036390">
    <property type="entry name" value="WH_DNA-bd_sf"/>
</dbReference>
<dbReference type="InterPro" id="IPR039422">
    <property type="entry name" value="MarR/SlyA-like"/>
</dbReference>
<dbReference type="PROSITE" id="PS50995">
    <property type="entry name" value="HTH_MARR_2"/>
    <property type="match status" value="1"/>
</dbReference>
<feature type="domain" description="HTH marR-type" evidence="1">
    <location>
        <begin position="8"/>
        <end position="139"/>
    </location>
</feature>
<evidence type="ECO:0000313" key="3">
    <source>
        <dbReference type="Proteomes" id="UP000198318"/>
    </source>
</evidence>
<dbReference type="RefSeq" id="WP_089328445.1">
    <property type="nucleotide sequence ID" value="NZ_FZOR01000025.1"/>
</dbReference>
<keyword evidence="2" id="KW-0238">DNA-binding</keyword>
<gene>
    <name evidence="2" type="ORF">SAMN05443665_1025128</name>
</gene>
<keyword evidence="3" id="KW-1185">Reference proteome</keyword>
<protein>
    <submittedName>
        <fullName evidence="2">DNA-binding transcriptional regulator, MarR family</fullName>
    </submittedName>
</protein>
<dbReference type="GO" id="GO:0003677">
    <property type="term" value="F:DNA binding"/>
    <property type="evidence" value="ECO:0007669"/>
    <property type="project" value="UniProtKB-KW"/>
</dbReference>
<dbReference type="GO" id="GO:0003700">
    <property type="term" value="F:DNA-binding transcription factor activity"/>
    <property type="evidence" value="ECO:0007669"/>
    <property type="project" value="InterPro"/>
</dbReference>
<evidence type="ECO:0000259" key="1">
    <source>
        <dbReference type="PROSITE" id="PS50995"/>
    </source>
</evidence>